<evidence type="ECO:0000256" key="1">
    <source>
        <dbReference type="SAM" id="MobiDB-lite"/>
    </source>
</evidence>
<proteinExistence type="predicted"/>
<dbReference type="RefSeq" id="WP_021316571.1">
    <property type="nucleotide sequence ID" value="NZ_AUWY01000023.1"/>
</dbReference>
<sequence>MAADDRDRPDERDEQVTAEVKRGREKLSLSYSARKHKAARPTSSAIPDRKK</sequence>
<dbReference type="Proteomes" id="UP000015523">
    <property type="component" value="Unassembled WGS sequence"/>
</dbReference>
<comment type="caution">
    <text evidence="2">The sequence shown here is derived from an EMBL/GenBank/DDBJ whole genome shotgun (WGS) entry which is preliminary data.</text>
</comment>
<evidence type="ECO:0000313" key="3">
    <source>
        <dbReference type="Proteomes" id="UP000015523"/>
    </source>
</evidence>
<organism evidence="2 3">
    <name type="scientific">Sphingobium ummariense RL-3</name>
    <dbReference type="NCBI Taxonomy" id="1346791"/>
    <lineage>
        <taxon>Bacteria</taxon>
        <taxon>Pseudomonadati</taxon>
        <taxon>Pseudomonadota</taxon>
        <taxon>Alphaproteobacteria</taxon>
        <taxon>Sphingomonadales</taxon>
        <taxon>Sphingomonadaceae</taxon>
        <taxon>Sphingobium</taxon>
    </lineage>
</organism>
<dbReference type="AlphaFoldDB" id="T0KB72"/>
<reference evidence="2 3" key="1">
    <citation type="journal article" date="2013" name="Genome Announc.">
        <title>Draft Genome Sequence of Sphingobium ummariense Strain RL-3, a Hexachlorocyclohexane-Degrading Bacterium.</title>
        <authorList>
            <person name="Kohli P."/>
            <person name="Dua A."/>
            <person name="Sangwan N."/>
            <person name="Oldach P."/>
            <person name="Khurana J.P."/>
            <person name="Lal R."/>
        </authorList>
    </citation>
    <scope>NUCLEOTIDE SEQUENCE [LARGE SCALE GENOMIC DNA]</scope>
    <source>
        <strain evidence="2 3">RL-3</strain>
    </source>
</reference>
<protein>
    <submittedName>
        <fullName evidence="2">Uncharacterized protein</fullName>
    </submittedName>
</protein>
<feature type="compositionally biased region" description="Basic and acidic residues" evidence="1">
    <location>
        <begin position="1"/>
        <end position="27"/>
    </location>
</feature>
<keyword evidence="3" id="KW-1185">Reference proteome</keyword>
<name>T0KB72_9SPHN</name>
<dbReference type="EMBL" id="AUWY01000023">
    <property type="protein sequence ID" value="EQB33944.1"/>
    <property type="molecule type" value="Genomic_DNA"/>
</dbReference>
<feature type="region of interest" description="Disordered" evidence="1">
    <location>
        <begin position="1"/>
        <end position="51"/>
    </location>
</feature>
<dbReference type="STRING" id="1346791.M529_02720"/>
<dbReference type="PATRIC" id="fig|1346791.3.peg.528"/>
<evidence type="ECO:0000313" key="2">
    <source>
        <dbReference type="EMBL" id="EQB33944.1"/>
    </source>
</evidence>
<accession>T0KB72</accession>
<gene>
    <name evidence="2" type="ORF">M529_02720</name>
</gene>